<dbReference type="AlphaFoldDB" id="A0A4U2EW62"/>
<keyword evidence="2" id="KW-0238">DNA-binding</keyword>
<evidence type="ECO:0000256" key="6">
    <source>
        <dbReference type="SAM" id="Coils"/>
    </source>
</evidence>
<dbReference type="PANTHER" id="PTHR30461:SF2">
    <property type="entry name" value="SERINE RECOMBINASE PINE-RELATED"/>
    <property type="match status" value="1"/>
</dbReference>
<feature type="coiled-coil region" evidence="6">
    <location>
        <begin position="376"/>
        <end position="429"/>
    </location>
</feature>
<reference evidence="8 9" key="1">
    <citation type="submission" date="2019-04" db="EMBL/GenBank/DDBJ databases">
        <title>A reverse ecology approach based on a biological definition of microbial populations.</title>
        <authorList>
            <person name="Arevalo P."/>
            <person name="Vaninsberghe D."/>
            <person name="Elsherbini J."/>
            <person name="Gore J."/>
            <person name="Polz M."/>
        </authorList>
    </citation>
    <scope>NUCLEOTIDE SEQUENCE [LARGE SCALE GENOMIC DNA]</scope>
    <source>
        <strain evidence="8 9">10N.222.48.A1</strain>
    </source>
</reference>
<evidence type="ECO:0000256" key="4">
    <source>
        <dbReference type="PIRSR" id="PIRSR606118-50"/>
    </source>
</evidence>
<comment type="caution">
    <text evidence="8">The sequence shown here is derived from an EMBL/GenBank/DDBJ whole genome shotgun (WGS) entry which is preliminary data.</text>
</comment>
<dbReference type="GO" id="GO:0015074">
    <property type="term" value="P:DNA integration"/>
    <property type="evidence" value="ECO:0007669"/>
    <property type="project" value="UniProtKB-KW"/>
</dbReference>
<dbReference type="Proteomes" id="UP000305840">
    <property type="component" value="Unassembled WGS sequence"/>
</dbReference>
<keyword evidence="6" id="KW-0175">Coiled coil</keyword>
<sequence>MITPPKIYNYARVSTTKQLQGVGLETQQQRSILEELSKEHNLPIDDQNFVDRGLSAYHGKHKEGALGLVLSRIESGEISSGSILVVFSLDRLSRELVNVAMEQLLSIINRGVRVYTHIDKKMFDAKSQNLTADLIVSLIIMQRANEESATKSKRNITASKLALKKWKDTGIPQGALGRTPFWIDQSTNEFNINAEGVKKAIEMKIAGYGDLKIKKHLDNHFKYKPTRVKGRVKKSNTWDYITICQLWGRRSLIGENSYTIEDVTHVMANYYPALIDDDTFHKLQVRKKKKQGRDTGSGKIAQLKSLARCGTCGGSMIFVDKGDNKVSYVCHLAIKGEHEREVYNANMLELLTLEICKDAYITESEQASNILLENEKLKLETDLAAEKESRDELLERYKVKRIVSFLDLIEDSESKIENLEEKLAAINNDDVFFDADELANLPEVFSDDVRTDYLNPERYEIRNNLRRFISSITLNRAEEPCRDAKIKVANCVDITWHFKNGQKRRLAMLPYQFTKTEDGDKALYLPFVYMYGSKSDIKVEDGDQFLSNIFNKLHSLDLTRFLYPSRGRYQWSNLNLECGKTYWAPLDRAVFIEKGMEHIAFTEHGTPNEAGHAANYLSLMFNYPSSDGGAYDYPDSKFIELACKFGFVEEHDFSLFLQDNQFNQELYSSLDFLVS</sequence>
<dbReference type="Pfam" id="PF00239">
    <property type="entry name" value="Resolvase"/>
    <property type="match status" value="1"/>
</dbReference>
<dbReference type="InterPro" id="IPR006119">
    <property type="entry name" value="Resolv_N"/>
</dbReference>
<proteinExistence type="predicted"/>
<dbReference type="CDD" id="cd00338">
    <property type="entry name" value="Ser_Recombinase"/>
    <property type="match status" value="1"/>
</dbReference>
<gene>
    <name evidence="8" type="ORF">FCV91_13795</name>
</gene>
<evidence type="ECO:0000259" key="7">
    <source>
        <dbReference type="SMART" id="SM00857"/>
    </source>
</evidence>
<dbReference type="InterPro" id="IPR006118">
    <property type="entry name" value="Recombinase_CS"/>
</dbReference>
<dbReference type="InterPro" id="IPR050639">
    <property type="entry name" value="SSR_resolvase"/>
</dbReference>
<evidence type="ECO:0000256" key="1">
    <source>
        <dbReference type="ARBA" id="ARBA00022908"/>
    </source>
</evidence>
<dbReference type="Gene3D" id="3.40.50.1390">
    <property type="entry name" value="Resolvase, N-terminal catalytic domain"/>
    <property type="match status" value="1"/>
</dbReference>
<evidence type="ECO:0000313" key="8">
    <source>
        <dbReference type="EMBL" id="TKG07914.1"/>
    </source>
</evidence>
<protein>
    <submittedName>
        <fullName evidence="8">Recombinase family protein</fullName>
    </submittedName>
</protein>
<dbReference type="SUPFAM" id="SSF53041">
    <property type="entry name" value="Resolvase-like"/>
    <property type="match status" value="1"/>
</dbReference>
<dbReference type="SMART" id="SM00857">
    <property type="entry name" value="Resolvase"/>
    <property type="match status" value="1"/>
</dbReference>
<evidence type="ECO:0000256" key="5">
    <source>
        <dbReference type="PROSITE-ProRule" id="PRU10137"/>
    </source>
</evidence>
<keyword evidence="1" id="KW-0229">DNA integration</keyword>
<dbReference type="InterPro" id="IPR036162">
    <property type="entry name" value="Resolvase-like_N_sf"/>
</dbReference>
<keyword evidence="3" id="KW-0233">DNA recombination</keyword>
<dbReference type="EMBL" id="SYVO01000047">
    <property type="protein sequence ID" value="TKG07914.1"/>
    <property type="molecule type" value="Genomic_DNA"/>
</dbReference>
<dbReference type="GO" id="GO:0000150">
    <property type="term" value="F:DNA strand exchange activity"/>
    <property type="evidence" value="ECO:0007669"/>
    <property type="project" value="InterPro"/>
</dbReference>
<organism evidence="8 9">
    <name type="scientific">Vibrio lentus</name>
    <dbReference type="NCBI Taxonomy" id="136468"/>
    <lineage>
        <taxon>Bacteria</taxon>
        <taxon>Pseudomonadati</taxon>
        <taxon>Pseudomonadota</taxon>
        <taxon>Gammaproteobacteria</taxon>
        <taxon>Vibrionales</taxon>
        <taxon>Vibrionaceae</taxon>
        <taxon>Vibrio</taxon>
    </lineage>
</organism>
<name>A0A4U2EW62_9VIBR</name>
<feature type="domain" description="Resolvase/invertase-type recombinase catalytic" evidence="7">
    <location>
        <begin position="7"/>
        <end position="165"/>
    </location>
</feature>
<evidence type="ECO:0000313" key="9">
    <source>
        <dbReference type="Proteomes" id="UP000305840"/>
    </source>
</evidence>
<evidence type="ECO:0000256" key="3">
    <source>
        <dbReference type="ARBA" id="ARBA00023172"/>
    </source>
</evidence>
<dbReference type="GO" id="GO:0003677">
    <property type="term" value="F:DNA binding"/>
    <property type="evidence" value="ECO:0007669"/>
    <property type="project" value="UniProtKB-KW"/>
</dbReference>
<accession>A0A4U2EW62</accession>
<dbReference type="PANTHER" id="PTHR30461">
    <property type="entry name" value="DNA-INVERTASE FROM LAMBDOID PROPHAGE"/>
    <property type="match status" value="1"/>
</dbReference>
<feature type="active site" description="O-(5'-phospho-DNA)-serine intermediate" evidence="4 5">
    <location>
        <position position="14"/>
    </location>
</feature>
<dbReference type="PROSITE" id="PS00397">
    <property type="entry name" value="RECOMBINASES_1"/>
    <property type="match status" value="1"/>
</dbReference>
<evidence type="ECO:0000256" key="2">
    <source>
        <dbReference type="ARBA" id="ARBA00023125"/>
    </source>
</evidence>